<comment type="similarity">
    <text evidence="1 4">Belongs to the short-chain dehydrogenases/reductases (SDR) family.</text>
</comment>
<dbReference type="InterPro" id="IPR002347">
    <property type="entry name" value="SDR_fam"/>
</dbReference>
<organism evidence="5 6">
    <name type="scientific">Elsinoe australis</name>
    <dbReference type="NCBI Taxonomy" id="40998"/>
    <lineage>
        <taxon>Eukaryota</taxon>
        <taxon>Fungi</taxon>
        <taxon>Dikarya</taxon>
        <taxon>Ascomycota</taxon>
        <taxon>Pezizomycotina</taxon>
        <taxon>Dothideomycetes</taxon>
        <taxon>Dothideomycetidae</taxon>
        <taxon>Myriangiales</taxon>
        <taxon>Elsinoaceae</taxon>
        <taxon>Elsinoe</taxon>
    </lineage>
</organism>
<evidence type="ECO:0000256" key="2">
    <source>
        <dbReference type="ARBA" id="ARBA00022857"/>
    </source>
</evidence>
<gene>
    <name evidence="5" type="ORF">B9Z65_2389</name>
</gene>
<dbReference type="Gene3D" id="3.40.50.720">
    <property type="entry name" value="NAD(P)-binding Rossmann-like Domain"/>
    <property type="match status" value="1"/>
</dbReference>
<dbReference type="Pfam" id="PF00106">
    <property type="entry name" value="adh_short"/>
    <property type="match status" value="1"/>
</dbReference>
<dbReference type="PRINTS" id="PR00080">
    <property type="entry name" value="SDRFAMILY"/>
</dbReference>
<dbReference type="PANTHER" id="PTHR43976">
    <property type="entry name" value="SHORT CHAIN DEHYDROGENASE"/>
    <property type="match status" value="1"/>
</dbReference>
<name>A0A2P7ZAK6_9PEZI</name>
<dbReference type="InterPro" id="IPR020904">
    <property type="entry name" value="Sc_DH/Rdtase_CS"/>
</dbReference>
<dbReference type="PANTHER" id="PTHR43976:SF16">
    <property type="entry name" value="SHORT-CHAIN DEHYDROGENASE_REDUCTASE FAMILY PROTEIN"/>
    <property type="match status" value="1"/>
</dbReference>
<dbReference type="SUPFAM" id="SSF51735">
    <property type="entry name" value="NAD(P)-binding Rossmann-fold domains"/>
    <property type="match status" value="1"/>
</dbReference>
<comment type="caution">
    <text evidence="5">The sequence shown here is derived from an EMBL/GenBank/DDBJ whole genome shotgun (WGS) entry which is preliminary data.</text>
</comment>
<keyword evidence="6" id="KW-1185">Reference proteome</keyword>
<protein>
    <submittedName>
        <fullName evidence="5">Carbonyl reductase family member 4</fullName>
    </submittedName>
</protein>
<evidence type="ECO:0000256" key="1">
    <source>
        <dbReference type="ARBA" id="ARBA00006484"/>
    </source>
</evidence>
<dbReference type="CDD" id="cd05374">
    <property type="entry name" value="17beta-HSD-like_SDR_c"/>
    <property type="match status" value="1"/>
</dbReference>
<evidence type="ECO:0000313" key="6">
    <source>
        <dbReference type="Proteomes" id="UP000243723"/>
    </source>
</evidence>
<reference evidence="5 6" key="1">
    <citation type="submission" date="2017-05" db="EMBL/GenBank/DDBJ databases">
        <title>Draft genome sequence of Elsinoe australis.</title>
        <authorList>
            <person name="Cheng Q."/>
        </authorList>
    </citation>
    <scope>NUCLEOTIDE SEQUENCE [LARGE SCALE GENOMIC DNA]</scope>
    <source>
        <strain evidence="5 6">NL1</strain>
    </source>
</reference>
<dbReference type="GO" id="GO:0016491">
    <property type="term" value="F:oxidoreductase activity"/>
    <property type="evidence" value="ECO:0007669"/>
    <property type="project" value="UniProtKB-KW"/>
</dbReference>
<dbReference type="STRING" id="40998.A0A2P7ZAK6"/>
<dbReference type="OrthoDB" id="1274115at2759"/>
<accession>A0A2P7ZAK6</accession>
<keyword evidence="3" id="KW-0560">Oxidoreductase</keyword>
<evidence type="ECO:0000256" key="3">
    <source>
        <dbReference type="ARBA" id="ARBA00023002"/>
    </source>
</evidence>
<dbReference type="InterPro" id="IPR051911">
    <property type="entry name" value="SDR_oxidoreductase"/>
</dbReference>
<dbReference type="AlphaFoldDB" id="A0A2P7ZAK6"/>
<dbReference type="Proteomes" id="UP000243723">
    <property type="component" value="Unassembled WGS sequence"/>
</dbReference>
<sequence>MRVWLISGCSSGFGHQLALEALARGDKVIATARNSSRLSSLKSAGAEIMELDLTSTASDITEFASKVISIHGQIDVLVNNAGTAVLGAVEELQTDDWDTIFKTNFFGHVYLTKALLPHMRERKSGTIGFISSVGAWVVFPGLAAYNATKAALSIYAETLAAEIAPLGVKICTIEPGYFRTSMPDNTQIVDSIDAYDAGAVGQVRRMVAGMQGKQPGDLVKGSRAIVDVLAGMGGREVPTRFVLGNDAMALVKARVDTVTKGMEEWEDVAGNTDVDGAADINAMPSHA</sequence>
<dbReference type="PROSITE" id="PS00061">
    <property type="entry name" value="ADH_SHORT"/>
    <property type="match status" value="1"/>
</dbReference>
<evidence type="ECO:0000256" key="4">
    <source>
        <dbReference type="RuleBase" id="RU000363"/>
    </source>
</evidence>
<evidence type="ECO:0000313" key="5">
    <source>
        <dbReference type="EMBL" id="PSK45249.1"/>
    </source>
</evidence>
<keyword evidence="2" id="KW-0521">NADP</keyword>
<proteinExistence type="inferred from homology"/>
<dbReference type="InterPro" id="IPR036291">
    <property type="entry name" value="NAD(P)-bd_dom_sf"/>
</dbReference>
<dbReference type="PRINTS" id="PR00081">
    <property type="entry name" value="GDHRDH"/>
</dbReference>
<dbReference type="EMBL" id="NHZQ01000251">
    <property type="protein sequence ID" value="PSK45249.1"/>
    <property type="molecule type" value="Genomic_DNA"/>
</dbReference>